<dbReference type="Gene3D" id="2.60.120.10">
    <property type="entry name" value="Jelly Rolls"/>
    <property type="match status" value="1"/>
</dbReference>
<dbReference type="InterPro" id="IPR014710">
    <property type="entry name" value="RmlC-like_jellyroll"/>
</dbReference>
<evidence type="ECO:0000313" key="2">
    <source>
        <dbReference type="EMBL" id="KGH45052.1"/>
    </source>
</evidence>
<feature type="domain" description="Cupin type-2" evidence="1">
    <location>
        <begin position="27"/>
        <end position="89"/>
    </location>
</feature>
<keyword evidence="3" id="KW-1185">Reference proteome</keyword>
<gene>
    <name evidence="2" type="ORF">IN07_18965</name>
</gene>
<proteinExistence type="predicted"/>
<dbReference type="Pfam" id="PF07883">
    <property type="entry name" value="Cupin_2"/>
    <property type="match status" value="1"/>
</dbReference>
<dbReference type="InterPro" id="IPR013096">
    <property type="entry name" value="Cupin_2"/>
</dbReference>
<dbReference type="EMBL" id="JPMX01000091">
    <property type="protein sequence ID" value="KGH45052.1"/>
    <property type="molecule type" value="Genomic_DNA"/>
</dbReference>
<sequence>MPPLPGAVGLSGLSVYPWGTADGLHGGSPHLHLCCSEAYVVVAGRGRLQTLTLAGGAAELPLTAGDVVWFTPGTIHRAVNDEDLQVVVVMENSGLPEAGDAVLTLPAQHLRDPDAYAAATSLVGPDGQPSPERARARRDLAVAGFLELRDRTTAGDAGALTAFHEAAAALVRPRVPDWRERWTAGALAAAHRTGERLDALTEGQAPHLRAAGVHRLSRQTEPVLGMCGFLSPYLPEHSSPAG</sequence>
<dbReference type="OrthoDB" id="623300at2"/>
<evidence type="ECO:0000313" key="3">
    <source>
        <dbReference type="Proteomes" id="UP000029713"/>
    </source>
</evidence>
<dbReference type="Proteomes" id="UP000029713">
    <property type="component" value="Unassembled WGS sequence"/>
</dbReference>
<comment type="caution">
    <text evidence="2">The sequence shown here is derived from an EMBL/GenBank/DDBJ whole genome shotgun (WGS) entry which is preliminary data.</text>
</comment>
<dbReference type="STRING" id="1522368.IN07_18965"/>
<dbReference type="CDD" id="cd02208">
    <property type="entry name" value="cupin_RmlC-like"/>
    <property type="match status" value="1"/>
</dbReference>
<evidence type="ECO:0000259" key="1">
    <source>
        <dbReference type="Pfam" id="PF07883"/>
    </source>
</evidence>
<organism evidence="2 3">
    <name type="scientific">Modestobacter caceresii</name>
    <dbReference type="NCBI Taxonomy" id="1522368"/>
    <lineage>
        <taxon>Bacteria</taxon>
        <taxon>Bacillati</taxon>
        <taxon>Actinomycetota</taxon>
        <taxon>Actinomycetes</taxon>
        <taxon>Geodermatophilales</taxon>
        <taxon>Geodermatophilaceae</taxon>
        <taxon>Modestobacter</taxon>
    </lineage>
</organism>
<dbReference type="AlphaFoldDB" id="A0A098Y3K5"/>
<protein>
    <submittedName>
        <fullName evidence="2">Cupin</fullName>
    </submittedName>
</protein>
<name>A0A098Y3K5_9ACTN</name>
<accession>A0A098Y3K5</accession>
<reference evidence="2 3" key="1">
    <citation type="submission" date="2014-07" db="EMBL/GenBank/DDBJ databases">
        <title>Biosystematic studies on Modestobacter strains isolated from extreme hyper-arid desert soil and from historic building.</title>
        <authorList>
            <person name="Bukarasam K."/>
            <person name="Bull A."/>
            <person name="Girard G."/>
            <person name="van Wezel G."/>
            <person name="Goodfellow M."/>
        </authorList>
    </citation>
    <scope>NUCLEOTIDE SEQUENCE [LARGE SCALE GENOMIC DNA]</scope>
    <source>
        <strain evidence="2 3">KNN45-2b</strain>
    </source>
</reference>
<dbReference type="SUPFAM" id="SSF51182">
    <property type="entry name" value="RmlC-like cupins"/>
    <property type="match status" value="1"/>
</dbReference>
<dbReference type="InterPro" id="IPR011051">
    <property type="entry name" value="RmlC_Cupin_sf"/>
</dbReference>